<sequence length="30" mass="3513">MRVTRRKRVKMPNQHAPLKYTSRKSSGVTV</sequence>
<name>A0A2P2MH97_RHIMU</name>
<dbReference type="EMBL" id="GGEC01049120">
    <property type="protein sequence ID" value="MBX29604.1"/>
    <property type="molecule type" value="Transcribed_RNA"/>
</dbReference>
<protein>
    <submittedName>
        <fullName evidence="2">Uncharacterized protein</fullName>
    </submittedName>
</protein>
<dbReference type="AlphaFoldDB" id="A0A2P2MH97"/>
<evidence type="ECO:0000313" key="2">
    <source>
        <dbReference type="EMBL" id="MBX29604.1"/>
    </source>
</evidence>
<reference evidence="2" key="1">
    <citation type="submission" date="2018-02" db="EMBL/GenBank/DDBJ databases">
        <title>Rhizophora mucronata_Transcriptome.</title>
        <authorList>
            <person name="Meera S.P."/>
            <person name="Sreeshan A."/>
            <person name="Augustine A."/>
        </authorList>
    </citation>
    <scope>NUCLEOTIDE SEQUENCE</scope>
    <source>
        <tissue evidence="2">Leaf</tissue>
    </source>
</reference>
<feature type="compositionally biased region" description="Basic residues" evidence="1">
    <location>
        <begin position="1"/>
        <end position="10"/>
    </location>
</feature>
<evidence type="ECO:0000256" key="1">
    <source>
        <dbReference type="SAM" id="MobiDB-lite"/>
    </source>
</evidence>
<feature type="region of interest" description="Disordered" evidence="1">
    <location>
        <begin position="1"/>
        <end position="30"/>
    </location>
</feature>
<proteinExistence type="predicted"/>
<organism evidence="2">
    <name type="scientific">Rhizophora mucronata</name>
    <name type="common">Asiatic mangrove</name>
    <dbReference type="NCBI Taxonomy" id="61149"/>
    <lineage>
        <taxon>Eukaryota</taxon>
        <taxon>Viridiplantae</taxon>
        <taxon>Streptophyta</taxon>
        <taxon>Embryophyta</taxon>
        <taxon>Tracheophyta</taxon>
        <taxon>Spermatophyta</taxon>
        <taxon>Magnoliopsida</taxon>
        <taxon>eudicotyledons</taxon>
        <taxon>Gunneridae</taxon>
        <taxon>Pentapetalae</taxon>
        <taxon>rosids</taxon>
        <taxon>fabids</taxon>
        <taxon>Malpighiales</taxon>
        <taxon>Rhizophoraceae</taxon>
        <taxon>Rhizophora</taxon>
    </lineage>
</organism>
<accession>A0A2P2MH97</accession>